<dbReference type="Proteomes" id="UP000319212">
    <property type="component" value="Unassembled WGS sequence"/>
</dbReference>
<name>A0A502DXI4_9BURK</name>
<protein>
    <recommendedName>
        <fullName evidence="3">Phage head morphogenesis domain-containing protein</fullName>
    </recommendedName>
</protein>
<dbReference type="AlphaFoldDB" id="A0A502DXI4"/>
<evidence type="ECO:0008006" key="3">
    <source>
        <dbReference type="Google" id="ProtNLM"/>
    </source>
</evidence>
<proteinExistence type="predicted"/>
<sequence>MERLDVSRSRAALYAQTEIPGTLREARIAEGEDAEAQLGIRTALLWTSAFKPTTRSWHASRLGHTYSRDEVKAFYAVNGNRFRCYCAQTEALLNADGQPILSKYLLSAMANERKTWQSTTPKSVPLPRRTAAT</sequence>
<comment type="caution">
    <text evidence="1">The sequence shown here is derived from an EMBL/GenBank/DDBJ whole genome shotgun (WGS) entry which is preliminary data.</text>
</comment>
<gene>
    <name evidence="1" type="ORF">EAH82_01810</name>
</gene>
<dbReference type="EMBL" id="RCZI01000001">
    <property type="protein sequence ID" value="TPG30258.1"/>
    <property type="molecule type" value="Genomic_DNA"/>
</dbReference>
<dbReference type="OrthoDB" id="6909980at2"/>
<evidence type="ECO:0000313" key="2">
    <source>
        <dbReference type="Proteomes" id="UP000319212"/>
    </source>
</evidence>
<dbReference type="RefSeq" id="WP_140838143.1">
    <property type="nucleotide sequence ID" value="NZ_RCZI01000001.1"/>
</dbReference>
<reference evidence="1 2" key="1">
    <citation type="journal article" date="2019" name="Environ. Microbiol.">
        <title>Species interactions and distinct microbial communities in high Arctic permafrost affected cryosols are associated with the CH4 and CO2 gas fluxes.</title>
        <authorList>
            <person name="Altshuler I."/>
            <person name="Hamel J."/>
            <person name="Turney S."/>
            <person name="Magnuson E."/>
            <person name="Levesque R."/>
            <person name="Greer C."/>
            <person name="Whyte L.G."/>
        </authorList>
    </citation>
    <scope>NUCLEOTIDE SEQUENCE [LARGE SCALE GENOMIC DNA]</scope>
    <source>
        <strain evidence="1 2">S06.C</strain>
    </source>
</reference>
<evidence type="ECO:0000313" key="1">
    <source>
        <dbReference type="EMBL" id="TPG30258.1"/>
    </source>
</evidence>
<accession>A0A502DXI4</accession>
<organism evidence="1 2">
    <name type="scientific">Variovorax guangxiensis</name>
    <dbReference type="NCBI Taxonomy" id="1775474"/>
    <lineage>
        <taxon>Bacteria</taxon>
        <taxon>Pseudomonadati</taxon>
        <taxon>Pseudomonadota</taxon>
        <taxon>Betaproteobacteria</taxon>
        <taxon>Burkholderiales</taxon>
        <taxon>Comamonadaceae</taxon>
        <taxon>Variovorax</taxon>
    </lineage>
</organism>